<comment type="caution">
    <text evidence="6">The sequence shown here is derived from an EMBL/GenBank/DDBJ whole genome shotgun (WGS) entry which is preliminary data.</text>
</comment>
<dbReference type="PROSITE" id="PS51898">
    <property type="entry name" value="TYR_RECOMBINASE"/>
    <property type="match status" value="1"/>
</dbReference>
<evidence type="ECO:0000256" key="4">
    <source>
        <dbReference type="ARBA" id="ARBA00023172"/>
    </source>
</evidence>
<dbReference type="Gene3D" id="1.10.443.10">
    <property type="entry name" value="Intergrase catalytic core"/>
    <property type="match status" value="1"/>
</dbReference>
<dbReference type="InterPro" id="IPR010998">
    <property type="entry name" value="Integrase_recombinase_N"/>
</dbReference>
<dbReference type="Gene3D" id="1.10.150.130">
    <property type="match status" value="1"/>
</dbReference>
<dbReference type="PANTHER" id="PTHR30629">
    <property type="entry name" value="PROPHAGE INTEGRASE"/>
    <property type="match status" value="1"/>
</dbReference>
<comment type="similarity">
    <text evidence="1">Belongs to the 'phage' integrase family.</text>
</comment>
<protein>
    <submittedName>
        <fullName evidence="6">Integrase domain-containing protein</fullName>
    </submittedName>
</protein>
<sequence>MARQTLPLSHKEIAQAKAQAKEYNLSDGQGLMLRVKPNGTKTWLFNYYHPVSKKRKNISFGSFPTISLARAREEREQARLLLSKNIDPQEHREEISRASKLECENTLKNVSARWFEIKRQQVTKDYAEDIWRSLNNHVFPNLADVPLNKLSAPLVIEVLKPIAERGNLETVKRLCQRLNEVMVFATNTGLVAHNPIAQINKAFVSPTKKNMATIKPSQLPDLMKSLSVASIKFVTRCLIEWQLHTMTRPSEAAGARWDEIDLERGIWIIPAERMKKRVSHTVPLTPQTLAIVKVLTPISANRDYLFPGDRNPTMPTNSQTANMALKRMGYKGELVAHGLRSLASTILNEQGFDSDIIESALAHIDKNEVRRAYNRSEYIERRRIMMNWWSNHIEQSATGNFSLSSGIKHIQIVNERG</sequence>
<evidence type="ECO:0000259" key="5">
    <source>
        <dbReference type="PROSITE" id="PS51898"/>
    </source>
</evidence>
<keyword evidence="7" id="KW-1185">Reference proteome</keyword>
<evidence type="ECO:0000313" key="6">
    <source>
        <dbReference type="EMBL" id="MDM7860563.1"/>
    </source>
</evidence>
<dbReference type="CDD" id="cd00801">
    <property type="entry name" value="INT_P4_C"/>
    <property type="match status" value="1"/>
</dbReference>
<evidence type="ECO:0000256" key="3">
    <source>
        <dbReference type="ARBA" id="ARBA00023125"/>
    </source>
</evidence>
<dbReference type="Proteomes" id="UP001234343">
    <property type="component" value="Unassembled WGS sequence"/>
</dbReference>
<keyword evidence="4" id="KW-0233">DNA recombination</keyword>
<dbReference type="SUPFAM" id="SSF56349">
    <property type="entry name" value="DNA breaking-rejoining enzymes"/>
    <property type="match status" value="1"/>
</dbReference>
<evidence type="ECO:0000313" key="7">
    <source>
        <dbReference type="Proteomes" id="UP001234343"/>
    </source>
</evidence>
<dbReference type="RefSeq" id="WP_289364859.1">
    <property type="nucleotide sequence ID" value="NZ_JAUCBP010000007.1"/>
</dbReference>
<dbReference type="Pfam" id="PF13356">
    <property type="entry name" value="Arm-DNA-bind_3"/>
    <property type="match status" value="1"/>
</dbReference>
<dbReference type="InterPro" id="IPR002104">
    <property type="entry name" value="Integrase_catalytic"/>
</dbReference>
<gene>
    <name evidence="6" type="ORF">QTP81_08140</name>
</gene>
<dbReference type="InterPro" id="IPR013762">
    <property type="entry name" value="Integrase-like_cat_sf"/>
</dbReference>
<keyword evidence="3" id="KW-0238">DNA-binding</keyword>
<accession>A0ABT7SWJ6</accession>
<dbReference type="InterPro" id="IPR011010">
    <property type="entry name" value="DNA_brk_join_enz"/>
</dbReference>
<dbReference type="EMBL" id="JAUCBP010000007">
    <property type="protein sequence ID" value="MDM7860563.1"/>
    <property type="molecule type" value="Genomic_DNA"/>
</dbReference>
<dbReference type="Pfam" id="PF22022">
    <property type="entry name" value="Phage_int_M"/>
    <property type="match status" value="1"/>
</dbReference>
<proteinExistence type="inferred from homology"/>
<organism evidence="6 7">
    <name type="scientific">Alteromonas arenosi</name>
    <dbReference type="NCBI Taxonomy" id="3055817"/>
    <lineage>
        <taxon>Bacteria</taxon>
        <taxon>Pseudomonadati</taxon>
        <taxon>Pseudomonadota</taxon>
        <taxon>Gammaproteobacteria</taxon>
        <taxon>Alteromonadales</taxon>
        <taxon>Alteromonadaceae</taxon>
        <taxon>Alteromonas/Salinimonas group</taxon>
        <taxon>Alteromonas</taxon>
    </lineage>
</organism>
<name>A0ABT7SWJ6_9ALTE</name>
<dbReference type="InterPro" id="IPR038488">
    <property type="entry name" value="Integrase_DNA-bd_sf"/>
</dbReference>
<dbReference type="InterPro" id="IPR053876">
    <property type="entry name" value="Phage_int_M"/>
</dbReference>
<dbReference type="NCBIfam" id="NF007246">
    <property type="entry name" value="PRK09692.1"/>
    <property type="match status" value="1"/>
</dbReference>
<dbReference type="InterPro" id="IPR050808">
    <property type="entry name" value="Phage_Integrase"/>
</dbReference>
<feature type="domain" description="Tyr recombinase" evidence="5">
    <location>
        <begin position="209"/>
        <end position="386"/>
    </location>
</feature>
<dbReference type="Pfam" id="PF00589">
    <property type="entry name" value="Phage_integrase"/>
    <property type="match status" value="1"/>
</dbReference>
<reference evidence="6 7" key="1">
    <citation type="submission" date="2023-06" db="EMBL/GenBank/DDBJ databases">
        <title>Alteromonas sp. ASW11-36 isolated from intertidal sand.</title>
        <authorList>
            <person name="Li Y."/>
        </authorList>
    </citation>
    <scope>NUCLEOTIDE SEQUENCE [LARGE SCALE GENOMIC DNA]</scope>
    <source>
        <strain evidence="6 7">ASW11-36</strain>
    </source>
</reference>
<evidence type="ECO:0000256" key="1">
    <source>
        <dbReference type="ARBA" id="ARBA00008857"/>
    </source>
</evidence>
<dbReference type="InterPro" id="IPR025166">
    <property type="entry name" value="Integrase_DNA_bind_dom"/>
</dbReference>
<dbReference type="Gene3D" id="3.30.160.390">
    <property type="entry name" value="Integrase, DNA-binding domain"/>
    <property type="match status" value="1"/>
</dbReference>
<keyword evidence="2" id="KW-0229">DNA integration</keyword>
<dbReference type="PANTHER" id="PTHR30629:SF6">
    <property type="entry name" value="PROPHAGE INTEGRASE INTA-RELATED"/>
    <property type="match status" value="1"/>
</dbReference>
<evidence type="ECO:0000256" key="2">
    <source>
        <dbReference type="ARBA" id="ARBA00022908"/>
    </source>
</evidence>